<organism evidence="1 2">
    <name type="scientific">Alteromonas mediterranea</name>
    <dbReference type="NCBI Taxonomy" id="314275"/>
    <lineage>
        <taxon>Bacteria</taxon>
        <taxon>Pseudomonadati</taxon>
        <taxon>Pseudomonadota</taxon>
        <taxon>Gammaproteobacteria</taxon>
        <taxon>Alteromonadales</taxon>
        <taxon>Alteromonadaceae</taxon>
        <taxon>Alteromonas/Salinimonas group</taxon>
        <taxon>Alteromonas</taxon>
    </lineage>
</organism>
<proteinExistence type="predicted"/>
<name>A0AAC9JHG7_9ALTE</name>
<reference evidence="1 2" key="1">
    <citation type="submission" date="2016-11" db="EMBL/GenBank/DDBJ databases">
        <title>Networking in microbes: conjugative elements and plasmids in the genus Alteromonas.</title>
        <authorList>
            <person name="Lopez-Perez M."/>
            <person name="Ramon-Marco N."/>
            <person name="Rodriguez-Valera F."/>
        </authorList>
    </citation>
    <scope>NUCLEOTIDE SEQUENCE [LARGE SCALE GENOMIC DNA]</scope>
    <source>
        <strain evidence="1 2">CP48</strain>
        <plasmid evidence="2">pamcp48-600</plasmid>
    </source>
</reference>
<keyword evidence="1" id="KW-0614">Plasmid</keyword>
<dbReference type="EMBL" id="CP018025">
    <property type="protein sequence ID" value="APD92092.1"/>
    <property type="molecule type" value="Genomic_DNA"/>
</dbReference>
<dbReference type="RefSeq" id="WP_071960702.1">
    <property type="nucleotide sequence ID" value="NZ_CP018025.1"/>
</dbReference>
<sequence length="102" mass="11588">MNDDNLPSHVMADLNAGFVMTDIDDGYQRCLKRSETVFTYRCDVNGEVHEDTIDTDKIDQDEAICGFYDSVDEVHELYEDSALMIIAECHFENDCPSQLPTS</sequence>
<protein>
    <submittedName>
        <fullName evidence="1">Uncharacterized protein</fullName>
    </submittedName>
</protein>
<gene>
    <name evidence="1" type="ORF">BM524_19420</name>
</gene>
<dbReference type="AlphaFoldDB" id="A0AAC9JHG7"/>
<accession>A0AAC9JHG7</accession>
<evidence type="ECO:0000313" key="1">
    <source>
        <dbReference type="EMBL" id="APD92092.1"/>
    </source>
</evidence>
<dbReference type="Proteomes" id="UP000182101">
    <property type="component" value="Plasmid pAMCP48-600"/>
</dbReference>
<evidence type="ECO:0000313" key="2">
    <source>
        <dbReference type="Proteomes" id="UP000182101"/>
    </source>
</evidence>
<geneLocation type="plasmid" evidence="2">
    <name>pamcp48-600</name>
</geneLocation>